<protein>
    <submittedName>
        <fullName evidence="8 10">Sushi/SCR/CCP domain-containing protein</fullName>
    </submittedName>
</protein>
<sequence>MTSFSREFLIFTFFLSVFLINNESLIYGVQIPSNSTTNTTTIPLTTLSDKNIKNISRCSPISDVPNGKLRFSNSLVNNTYIHGTIATLSCNSGYQHIGDLIATCREGTNWTKIGNCVKTDSMDCRPMNVSHDNGYIIYVSSSIDQLMKKGTIAKLVCNSKSKPTGVTEINCTSNGWDNNVSFGKCSLKTSDDRLKRDSDDILKFNTQITCPQLIIDHGAIQYYHDGITNNGNYPQGTTAILSCESGYEPVGVTSCMCSSGVWNPAIGSCRLITNINLNQQIPTIVPPGIATRKRRQVTLPSIIGIGTTTGLCYLPMPFVLGGTISYSNNQIFPPFTSGTVATLTCSNGAVQGISTATCNNGSWSSSSLGTCNTTSNIGISGLSVFSQSSCTLPVGSGLGGSITYTQGASYGPFPHMTIATLTCDLGATVSGTSTTTCMNGVWTPSTLGTCVSSGSNNLLGSTSMGLNNIITPTLTSTTNDQCFSGVIDPLNGRITYSNGASFGPFPAGTVATLTCNDGYVPLAPFISTCTSGVFSPQATVPTCVTSSLSNGTGQLNGSCFALAAPLSGTIEYSLPISSTTQQYPAGTVATLICNSGFIASGTISSTCNSSGWTPFGLGTYFEIKKINCLSIGEIENGVITYEGEDIYKKDNLYPHGTTAYLFCYFNYNPIGFGKTSCNNGKWKPKNIGKCIFEKKKCDEIIIDGNNNFEGVLLKYLNEYVEIKCDYGYQLNGIKKIKCLKNGEWDIDIKKHIFCTKIKSKNETKEFQNTLKKTKNIYNHKPCITPWDGNSLYNYKYSEIFLSHSLLKNGMLPHNTYISLKCKNSQLHGSNDSYCVDGNWFPHLGICKIIEEKKFSSTSCQEISIPKNGIIKFIESSKIYNNEIGTYGVLHCEKGYRIKGNPLVTCTINGWVPITGLGNCEILLR</sequence>
<evidence type="ECO:0000256" key="2">
    <source>
        <dbReference type="ARBA" id="ARBA00022659"/>
    </source>
</evidence>
<dbReference type="SMART" id="SM00032">
    <property type="entry name" value="CCP"/>
    <property type="match status" value="11"/>
</dbReference>
<feature type="chain" id="PRO_5015031352" evidence="6">
    <location>
        <begin position="29"/>
        <end position="924"/>
    </location>
</feature>
<comment type="caution">
    <text evidence="5">Lacks conserved residue(s) required for the propagation of feature annotation.</text>
</comment>
<reference evidence="10" key="2">
    <citation type="submission" date="2020-12" db="UniProtKB">
        <authorList>
            <consortium name="WormBaseParasite"/>
        </authorList>
    </citation>
    <scope>IDENTIFICATION</scope>
</reference>
<dbReference type="Gene3D" id="2.10.70.10">
    <property type="entry name" value="Complement Module, domain 1"/>
    <property type="match status" value="8"/>
</dbReference>
<dbReference type="InterPro" id="IPR035976">
    <property type="entry name" value="Sushi/SCR/CCP_sf"/>
</dbReference>
<dbReference type="Pfam" id="PF00084">
    <property type="entry name" value="Sushi"/>
    <property type="match status" value="5"/>
</dbReference>
<feature type="signal peptide" evidence="6">
    <location>
        <begin position="1"/>
        <end position="28"/>
    </location>
</feature>
<dbReference type="STRING" id="34506.A0A090MXN4"/>
<dbReference type="CDD" id="cd00033">
    <property type="entry name" value="CCP"/>
    <property type="match status" value="7"/>
</dbReference>
<dbReference type="WBParaSite" id="SRAE_2000041500.1">
    <property type="protein sequence ID" value="SRAE_2000041500.1"/>
    <property type="gene ID" value="WBGene00260609"/>
</dbReference>
<keyword evidence="9" id="KW-1185">Reference proteome</keyword>
<evidence type="ECO:0000256" key="6">
    <source>
        <dbReference type="SAM" id="SignalP"/>
    </source>
</evidence>
<comment type="subcellular location">
    <subcellularLocation>
        <location evidence="1">Virion</location>
    </subcellularLocation>
</comment>
<dbReference type="CTD" id="36378103"/>
<dbReference type="RefSeq" id="XP_024504939.1">
    <property type="nucleotide sequence ID" value="XM_024651242.1"/>
</dbReference>
<evidence type="ECO:0000256" key="1">
    <source>
        <dbReference type="ARBA" id="ARBA00004328"/>
    </source>
</evidence>
<feature type="domain" description="Sushi" evidence="7">
    <location>
        <begin position="695"/>
        <end position="756"/>
    </location>
</feature>
<evidence type="ECO:0000313" key="11">
    <source>
        <dbReference type="WormBase" id="SRAE_2000041500"/>
    </source>
</evidence>
<keyword evidence="3 6" id="KW-0732">Signal</keyword>
<dbReference type="Proteomes" id="UP000035682">
    <property type="component" value="Unplaced"/>
</dbReference>
<feature type="domain" description="Sushi" evidence="7">
    <location>
        <begin position="208"/>
        <end position="271"/>
    </location>
</feature>
<dbReference type="PROSITE" id="PS50923">
    <property type="entry name" value="SUSHI"/>
    <property type="match status" value="5"/>
</dbReference>
<name>A0A090MXN4_STRRB</name>
<dbReference type="AlphaFoldDB" id="A0A090MXN4"/>
<dbReference type="OMA" id="FVKCPEN"/>
<feature type="domain" description="Sushi" evidence="7">
    <location>
        <begin position="56"/>
        <end position="118"/>
    </location>
</feature>
<evidence type="ECO:0000313" key="9">
    <source>
        <dbReference type="Proteomes" id="UP000035682"/>
    </source>
</evidence>
<evidence type="ECO:0000259" key="7">
    <source>
        <dbReference type="PROSITE" id="PS50923"/>
    </source>
</evidence>
<evidence type="ECO:0000313" key="8">
    <source>
        <dbReference type="EMBL" id="CEF65739.1"/>
    </source>
</evidence>
<dbReference type="GeneID" id="36378103"/>
<keyword evidence="4 5" id="KW-1015">Disulfide bond</keyword>
<dbReference type="EMBL" id="LN609529">
    <property type="protein sequence ID" value="CEF65739.1"/>
    <property type="molecule type" value="Genomic_DNA"/>
</dbReference>
<proteinExistence type="predicted"/>
<keyword evidence="2 5" id="KW-0768">Sushi</keyword>
<reference evidence="8 9" key="1">
    <citation type="submission" date="2014-09" db="EMBL/GenBank/DDBJ databases">
        <authorList>
            <person name="Martin A.A."/>
        </authorList>
    </citation>
    <scope>NUCLEOTIDE SEQUENCE</scope>
    <source>
        <strain evidence="9">ED321</strain>
        <strain evidence="8">ED321 Heterogonic</strain>
    </source>
</reference>
<dbReference type="WormBase" id="SRAE_2000041500">
    <property type="protein sequence ID" value="SRP10630"/>
    <property type="gene ID" value="WBGene00260609"/>
</dbReference>
<accession>A0A090MXN4</accession>
<dbReference type="PANTHER" id="PTHR45785:SF2">
    <property type="entry name" value="COMPLEMENT FACTOR H-RELATED"/>
    <property type="match status" value="1"/>
</dbReference>
<evidence type="ECO:0000256" key="3">
    <source>
        <dbReference type="ARBA" id="ARBA00022729"/>
    </source>
</evidence>
<organism evidence="8">
    <name type="scientific">Strongyloides ratti</name>
    <name type="common">Parasitic roundworm</name>
    <dbReference type="NCBI Taxonomy" id="34506"/>
    <lineage>
        <taxon>Eukaryota</taxon>
        <taxon>Metazoa</taxon>
        <taxon>Ecdysozoa</taxon>
        <taxon>Nematoda</taxon>
        <taxon>Chromadorea</taxon>
        <taxon>Rhabditida</taxon>
        <taxon>Tylenchina</taxon>
        <taxon>Panagrolaimomorpha</taxon>
        <taxon>Strongyloidoidea</taxon>
        <taxon>Strongyloididae</taxon>
        <taxon>Strongyloides</taxon>
    </lineage>
</organism>
<gene>
    <name evidence="8 10 11" type="ORF">SRAE_2000041500</name>
</gene>
<dbReference type="InterPro" id="IPR051503">
    <property type="entry name" value="ComplSys_Reg/VirEntry_Med"/>
</dbReference>
<evidence type="ECO:0000256" key="5">
    <source>
        <dbReference type="PROSITE-ProRule" id="PRU00302"/>
    </source>
</evidence>
<feature type="disulfide bond" evidence="5">
    <location>
        <begin position="423"/>
        <end position="450"/>
    </location>
</feature>
<feature type="domain" description="Sushi" evidence="7">
    <location>
        <begin position="388"/>
        <end position="452"/>
    </location>
</feature>
<dbReference type="OrthoDB" id="5820228at2759"/>
<dbReference type="PANTHER" id="PTHR45785">
    <property type="entry name" value="COMPLEMENT FACTOR H-RELATED"/>
    <property type="match status" value="1"/>
</dbReference>
<dbReference type="SUPFAM" id="SSF57535">
    <property type="entry name" value="Complement control module/SCR domain"/>
    <property type="match status" value="8"/>
</dbReference>
<feature type="domain" description="Sushi" evidence="7">
    <location>
        <begin position="310"/>
        <end position="373"/>
    </location>
</feature>
<evidence type="ECO:0000256" key="4">
    <source>
        <dbReference type="ARBA" id="ARBA00023157"/>
    </source>
</evidence>
<dbReference type="InterPro" id="IPR000436">
    <property type="entry name" value="Sushi_SCR_CCP_dom"/>
</dbReference>
<evidence type="ECO:0000313" key="10">
    <source>
        <dbReference type="WBParaSite" id="SRAE_2000041500.1"/>
    </source>
</evidence>